<evidence type="ECO:0000313" key="9">
    <source>
        <dbReference type="Proteomes" id="UP000464912"/>
    </source>
</evidence>
<evidence type="ECO:0000256" key="6">
    <source>
        <dbReference type="SAM" id="MobiDB-lite"/>
    </source>
</evidence>
<evidence type="ECO:0000256" key="5">
    <source>
        <dbReference type="ARBA" id="ARBA00023136"/>
    </source>
</evidence>
<keyword evidence="4 7" id="KW-1133">Transmembrane helix</keyword>
<dbReference type="InterPro" id="IPR005498">
    <property type="entry name" value="T4SS_VirB10/TraB/TrbI"/>
</dbReference>
<keyword evidence="9" id="KW-1185">Reference proteome</keyword>
<accession>A0A6P1GAC2</accession>
<feature type="region of interest" description="Disordered" evidence="6">
    <location>
        <begin position="1"/>
        <end position="28"/>
    </location>
</feature>
<organism evidence="8 9">
    <name type="scientific">Neorickettsia findlayensis</name>
    <dbReference type="NCBI Taxonomy" id="2686014"/>
    <lineage>
        <taxon>Bacteria</taxon>
        <taxon>Pseudomonadati</taxon>
        <taxon>Pseudomonadota</taxon>
        <taxon>Alphaproteobacteria</taxon>
        <taxon>Rickettsiales</taxon>
        <taxon>Anaplasmataceae</taxon>
        <taxon>Neorickettsia</taxon>
    </lineage>
</organism>
<feature type="region of interest" description="Disordered" evidence="6">
    <location>
        <begin position="142"/>
        <end position="164"/>
    </location>
</feature>
<proteinExistence type="inferred from homology"/>
<dbReference type="InterPro" id="IPR042217">
    <property type="entry name" value="T4SS_VirB10/TrbI"/>
</dbReference>
<sequence length="459" mass="49385">MHGNKENNDLEEFSIGDEPVEVSDRGSGIQGGGIKRKLLYVLIVGIVFFFAYKFFSSESQREDSNVSTGETQIEERVVPDKEIKISTKEDFLTKREDVAPVLLPPKVSDLPKLPVIPVPTVPESPSVIAPKPPAVGPSLPSFFPPPPSSASSAMDPPGKVSSGVNKYNRSTPMIAFGGGGVTSSEGQSSGISLSDPASLLDPSKLGELRRSLQQRDMTAPEDKELTRTSGQIVAGYVGDLDYVLTEGKMLDVVLETAVNTDLKAKVRAIVSRDVFSESGNQILIPKGSRLIGSYSTDISFTQSRIDIMWSRIILPNGIDINLGSFNGVDSLGRAGVRGTVNNKVSNVMSTSILLATARVASGMIVDRIMGSSKSQMNVNKRKLPLKEDNEDDSKVKGSPGAIIAVQAIQDASKQVTDYVKRTADVNPTITVNQGTRLKVFVGQDIVFPRAAFQEYKVLN</sequence>
<gene>
    <name evidence="8" type="ORF">GP480_03015</name>
</gene>
<evidence type="ECO:0000256" key="3">
    <source>
        <dbReference type="ARBA" id="ARBA00022692"/>
    </source>
</evidence>
<feature type="compositionally biased region" description="Acidic residues" evidence="6">
    <location>
        <begin position="9"/>
        <end position="21"/>
    </location>
</feature>
<name>A0A6P1GAC2_9RICK</name>
<feature type="region of interest" description="Disordered" evidence="6">
    <location>
        <begin position="375"/>
        <end position="396"/>
    </location>
</feature>
<dbReference type="EMBL" id="CP047224">
    <property type="protein sequence ID" value="QHD65396.1"/>
    <property type="molecule type" value="Genomic_DNA"/>
</dbReference>
<feature type="compositionally biased region" description="Low complexity" evidence="6">
    <location>
        <begin position="183"/>
        <end position="202"/>
    </location>
</feature>
<keyword evidence="3 7" id="KW-0812">Transmembrane</keyword>
<reference evidence="8 9" key="1">
    <citation type="journal article" date="2020" name="MBio">
        <title>Erratum for Teymournejad et al., 'Isolation and Molecular Analysis of a Novel Neorickettsia Species That Causes Potomac Horse Fever'.</title>
        <authorList>
            <person name="Teymournejad O."/>
            <person name="Lin M."/>
            <person name="Bekebrede H."/>
            <person name="Kamr A."/>
            <person name="Toribio R.E."/>
            <person name="Arroyo L.G."/>
            <person name="Baird J.D."/>
            <person name="Rikihisa Y."/>
        </authorList>
    </citation>
    <scope>NUCLEOTIDE SEQUENCE [LARGE SCALE GENOMIC DNA]</scope>
    <source>
        <strain evidence="8 9">Fin17</strain>
    </source>
</reference>
<dbReference type="GO" id="GO:0016020">
    <property type="term" value="C:membrane"/>
    <property type="evidence" value="ECO:0007669"/>
    <property type="project" value="UniProtKB-SubCell"/>
</dbReference>
<evidence type="ECO:0000256" key="2">
    <source>
        <dbReference type="ARBA" id="ARBA00010265"/>
    </source>
</evidence>
<protein>
    <submittedName>
        <fullName evidence="8">Type VI secretion protein</fullName>
    </submittedName>
</protein>
<dbReference type="Proteomes" id="UP000464912">
    <property type="component" value="Chromosome"/>
</dbReference>
<evidence type="ECO:0000313" key="8">
    <source>
        <dbReference type="EMBL" id="QHD65396.1"/>
    </source>
</evidence>
<evidence type="ECO:0000256" key="4">
    <source>
        <dbReference type="ARBA" id="ARBA00022989"/>
    </source>
</evidence>
<comment type="similarity">
    <text evidence="2">Belongs to the TrbI/VirB10 family.</text>
</comment>
<keyword evidence="5 7" id="KW-0472">Membrane</keyword>
<dbReference type="CDD" id="cd16429">
    <property type="entry name" value="VirB10"/>
    <property type="match status" value="1"/>
</dbReference>
<dbReference type="KEGG" id="nef:GP480_03015"/>
<reference evidence="8 9" key="2">
    <citation type="journal article" date="2020" name="MBio">
        <title>Isolation and Molecular Analysis of a Novel Neorickettsia Species That Causes Potomac Horse Fever.</title>
        <authorList>
            <person name="Teymournejad O."/>
            <person name="Lin M."/>
            <person name="Bekebrede H."/>
            <person name="Kamr A."/>
            <person name="Toribio R.E."/>
            <person name="Arroyo L.G."/>
            <person name="Baird J.D."/>
            <person name="Rikihisa Y."/>
        </authorList>
    </citation>
    <scope>NUCLEOTIDE SEQUENCE [LARGE SCALE GENOMIC DNA]</scope>
    <source>
        <strain evidence="8 9">Fin17</strain>
    </source>
</reference>
<evidence type="ECO:0000256" key="1">
    <source>
        <dbReference type="ARBA" id="ARBA00004167"/>
    </source>
</evidence>
<evidence type="ECO:0000256" key="7">
    <source>
        <dbReference type="SAM" id="Phobius"/>
    </source>
</evidence>
<feature type="region of interest" description="Disordered" evidence="6">
    <location>
        <begin position="179"/>
        <end position="202"/>
    </location>
</feature>
<dbReference type="AlphaFoldDB" id="A0A6P1GAC2"/>
<dbReference type="Pfam" id="PF03743">
    <property type="entry name" value="TrbI"/>
    <property type="match status" value="1"/>
</dbReference>
<comment type="subcellular location">
    <subcellularLocation>
        <location evidence="1">Membrane</location>
        <topology evidence="1">Single-pass membrane protein</topology>
    </subcellularLocation>
</comment>
<feature type="compositionally biased region" description="Basic and acidic residues" evidence="6">
    <location>
        <begin position="384"/>
        <end position="395"/>
    </location>
</feature>
<dbReference type="RefSeq" id="WP_160095753.1">
    <property type="nucleotide sequence ID" value="NZ_CP047224.1"/>
</dbReference>
<dbReference type="Gene3D" id="2.40.128.260">
    <property type="entry name" value="Type IV secretion system, VirB10/TraB/TrbI"/>
    <property type="match status" value="1"/>
</dbReference>
<feature type="transmembrane region" description="Helical" evidence="7">
    <location>
        <begin position="38"/>
        <end position="55"/>
    </location>
</feature>